<organism evidence="2 3">
    <name type="scientific">Streptomyces formicae</name>
    <dbReference type="NCBI Taxonomy" id="1616117"/>
    <lineage>
        <taxon>Bacteria</taxon>
        <taxon>Bacillati</taxon>
        <taxon>Actinomycetota</taxon>
        <taxon>Actinomycetes</taxon>
        <taxon>Kitasatosporales</taxon>
        <taxon>Streptomycetaceae</taxon>
        <taxon>Streptomyces</taxon>
    </lineage>
</organism>
<dbReference type="InterPro" id="IPR007278">
    <property type="entry name" value="DUF397"/>
</dbReference>
<reference evidence="2 3" key="1">
    <citation type="submission" date="2021-03" db="EMBL/GenBank/DDBJ databases">
        <title>Complete genome of Streptomyces formicae strain 1H-GS9 (DSM 100524).</title>
        <authorList>
            <person name="Atanasov K.E."/>
            <person name="Altabella T."/>
            <person name="Ferrer A."/>
        </authorList>
    </citation>
    <scope>NUCLEOTIDE SEQUENCE [LARGE SCALE GENOMIC DNA]</scope>
    <source>
        <strain evidence="2 3">1H-GS9</strain>
    </source>
</reference>
<dbReference type="Pfam" id="PF04149">
    <property type="entry name" value="DUF397"/>
    <property type="match status" value="2"/>
</dbReference>
<evidence type="ECO:0000313" key="3">
    <source>
        <dbReference type="Proteomes" id="UP000828924"/>
    </source>
</evidence>
<feature type="domain" description="DUF397" evidence="1">
    <location>
        <begin position="26"/>
        <end position="78"/>
    </location>
</feature>
<evidence type="ECO:0000259" key="1">
    <source>
        <dbReference type="Pfam" id="PF04149"/>
    </source>
</evidence>
<dbReference type="EMBL" id="CP071872">
    <property type="protein sequence ID" value="UNM11010.1"/>
    <property type="molecule type" value="Genomic_DNA"/>
</dbReference>
<protein>
    <submittedName>
        <fullName evidence="2">DUF397 domain-containing protein</fullName>
    </submittedName>
</protein>
<sequence>MSERLTWFKSSYSDDQGGACIEVALDWHKSSYSDSEGGDCVEVATCPHTVHVRDSKLGDTSPAFAVDATAWTAFLDGVTA</sequence>
<gene>
    <name evidence="2" type="ORF">J4032_05305</name>
</gene>
<evidence type="ECO:0000313" key="2">
    <source>
        <dbReference type="EMBL" id="UNM11010.1"/>
    </source>
</evidence>
<name>A0ABY3WH39_9ACTN</name>
<proteinExistence type="predicted"/>
<keyword evidence="3" id="KW-1185">Reference proteome</keyword>
<dbReference type="Proteomes" id="UP000828924">
    <property type="component" value="Chromosome"/>
</dbReference>
<dbReference type="RefSeq" id="WP_242329555.1">
    <property type="nucleotide sequence ID" value="NZ_CP071872.1"/>
</dbReference>
<accession>A0ABY3WH39</accession>
<feature type="domain" description="DUF397" evidence="1">
    <location>
        <begin position="5"/>
        <end position="24"/>
    </location>
</feature>